<keyword evidence="3" id="KW-1185">Reference proteome</keyword>
<evidence type="ECO:0000313" key="3">
    <source>
        <dbReference type="Proteomes" id="UP001159257"/>
    </source>
</evidence>
<protein>
    <submittedName>
        <fullName evidence="2">Uncharacterized protein</fullName>
    </submittedName>
</protein>
<evidence type="ECO:0000256" key="1">
    <source>
        <dbReference type="SAM" id="MobiDB-lite"/>
    </source>
</evidence>
<gene>
    <name evidence="2" type="ORF">SAMN04487964_10479</name>
</gene>
<comment type="caution">
    <text evidence="2">The sequence shown here is derived from an EMBL/GenBank/DDBJ whole genome shotgun (WGS) entry which is preliminary data.</text>
</comment>
<name>A0ABY1RYY9_9GAMM</name>
<reference evidence="2 3" key="1">
    <citation type="submission" date="2017-05" db="EMBL/GenBank/DDBJ databases">
        <authorList>
            <person name="Varghese N."/>
            <person name="Submissions S."/>
        </authorList>
    </citation>
    <scope>NUCLEOTIDE SEQUENCE [LARGE SCALE GENOMIC DNA]</scope>
    <source>
        <strain evidence="2 3">CGMCC 1.7287</strain>
    </source>
</reference>
<accession>A0ABY1RYY9</accession>
<feature type="region of interest" description="Disordered" evidence="1">
    <location>
        <begin position="21"/>
        <end position="60"/>
    </location>
</feature>
<feature type="compositionally biased region" description="Basic and acidic residues" evidence="1">
    <location>
        <begin position="25"/>
        <end position="36"/>
    </location>
</feature>
<proteinExistence type="predicted"/>
<organism evidence="2 3">
    <name type="scientific">Marinobacterium sediminicola</name>
    <dbReference type="NCBI Taxonomy" id="518898"/>
    <lineage>
        <taxon>Bacteria</taxon>
        <taxon>Pseudomonadati</taxon>
        <taxon>Pseudomonadota</taxon>
        <taxon>Gammaproteobacteria</taxon>
        <taxon>Oceanospirillales</taxon>
        <taxon>Oceanospirillaceae</taxon>
        <taxon>Marinobacterium</taxon>
    </lineage>
</organism>
<sequence length="60" mass="6658">MSQVSSIPKWDATAMSLRLNYVDSHSTDSGRTEDYSPKSGRNNSSRVCHWQIAPDTGLSE</sequence>
<evidence type="ECO:0000313" key="2">
    <source>
        <dbReference type="EMBL" id="SMR73417.1"/>
    </source>
</evidence>
<dbReference type="Proteomes" id="UP001159257">
    <property type="component" value="Unassembled WGS sequence"/>
</dbReference>
<dbReference type="EMBL" id="FXWV01000004">
    <property type="protein sequence ID" value="SMR73417.1"/>
    <property type="molecule type" value="Genomic_DNA"/>
</dbReference>